<organism evidence="1 2">
    <name type="scientific">Armillaria gallica</name>
    <name type="common">Bulbous honey fungus</name>
    <name type="synonym">Armillaria bulbosa</name>
    <dbReference type="NCBI Taxonomy" id="47427"/>
    <lineage>
        <taxon>Eukaryota</taxon>
        <taxon>Fungi</taxon>
        <taxon>Dikarya</taxon>
        <taxon>Basidiomycota</taxon>
        <taxon>Agaricomycotina</taxon>
        <taxon>Agaricomycetes</taxon>
        <taxon>Agaricomycetidae</taxon>
        <taxon>Agaricales</taxon>
        <taxon>Marasmiineae</taxon>
        <taxon>Physalacriaceae</taxon>
        <taxon>Armillaria</taxon>
    </lineage>
</organism>
<name>A0A2H3CKG3_ARMGA</name>
<sequence length="204" mass="22760">MVVIVKENKINKQFQRAPRIAAVGVMVVDDCNFSHGACLGKQDFDGHQSRFWKNLHVRQSVQVTSPLEYEEKIDWPLRKEEMSNYIKRKVLRGSKEEPSVVTMSVSTLNMNDRTCDETCDVTTVGISDTGDIGIRMSGLIAGINDIFAVKVNKSRFIGMRIHGLNGGIDQTIVSMSVIVHMEHIIMNGDIDEVREVAGRVGAQI</sequence>
<dbReference type="Proteomes" id="UP000217790">
    <property type="component" value="Unassembled WGS sequence"/>
</dbReference>
<evidence type="ECO:0000313" key="1">
    <source>
        <dbReference type="EMBL" id="PBK83579.1"/>
    </source>
</evidence>
<proteinExistence type="predicted"/>
<dbReference type="AlphaFoldDB" id="A0A2H3CKG3"/>
<accession>A0A2H3CKG3</accession>
<evidence type="ECO:0000313" key="2">
    <source>
        <dbReference type="Proteomes" id="UP000217790"/>
    </source>
</evidence>
<dbReference type="EMBL" id="KZ293705">
    <property type="protein sequence ID" value="PBK83579.1"/>
    <property type="molecule type" value="Genomic_DNA"/>
</dbReference>
<protein>
    <submittedName>
        <fullName evidence="1">Uncharacterized protein</fullName>
    </submittedName>
</protein>
<keyword evidence="2" id="KW-1185">Reference proteome</keyword>
<reference evidence="2" key="1">
    <citation type="journal article" date="2017" name="Nat. Ecol. Evol.">
        <title>Genome expansion and lineage-specific genetic innovations in the forest pathogenic fungi Armillaria.</title>
        <authorList>
            <person name="Sipos G."/>
            <person name="Prasanna A.N."/>
            <person name="Walter M.C."/>
            <person name="O'Connor E."/>
            <person name="Balint B."/>
            <person name="Krizsan K."/>
            <person name="Kiss B."/>
            <person name="Hess J."/>
            <person name="Varga T."/>
            <person name="Slot J."/>
            <person name="Riley R."/>
            <person name="Boka B."/>
            <person name="Rigling D."/>
            <person name="Barry K."/>
            <person name="Lee J."/>
            <person name="Mihaltcheva S."/>
            <person name="LaButti K."/>
            <person name="Lipzen A."/>
            <person name="Waldron R."/>
            <person name="Moloney N.M."/>
            <person name="Sperisen C."/>
            <person name="Kredics L."/>
            <person name="Vagvoelgyi C."/>
            <person name="Patrignani A."/>
            <person name="Fitzpatrick D."/>
            <person name="Nagy I."/>
            <person name="Doyle S."/>
            <person name="Anderson J.B."/>
            <person name="Grigoriev I.V."/>
            <person name="Gueldener U."/>
            <person name="Muensterkoetter M."/>
            <person name="Nagy L.G."/>
        </authorList>
    </citation>
    <scope>NUCLEOTIDE SEQUENCE [LARGE SCALE GENOMIC DNA]</scope>
    <source>
        <strain evidence="2">Ar21-2</strain>
    </source>
</reference>
<dbReference type="InParanoid" id="A0A2H3CKG3"/>
<gene>
    <name evidence="1" type="ORF">ARMGADRAFT_1037750</name>
</gene>